<dbReference type="PANTHER" id="PTHR43235">
    <property type="entry name" value="GLUTAMINE AMIDOTRANSFERASE PB2B2.05-RELATED"/>
    <property type="match status" value="1"/>
</dbReference>
<sequence>MTAPVIGIACCRWTLEKDRPFHLADDDTLAAVRVAGGLPLLLPALGGALSHADLLPRLDGLLLPGSLSNIDPRRYGDEATPDDFIDPERDATTLALIRAAVDAGVPLFGVCRGMQEINVAYGGTLCRAVHEAPGRLDHREPAGDMATIYRPAHPVSLAHGGWLRRLSGLASVTVNSLHHQGVERLGQGLAVEALAPDGLIEALRVIGARRFAIGVQWHPEWALDERPLSRPLFDAFIAACRQRRTERTARLAVSIRREPVPA</sequence>
<dbReference type="Proteomes" id="UP000290682">
    <property type="component" value="Unassembled WGS sequence"/>
</dbReference>
<organism evidence="1 2">
    <name type="scientific">Crenobacter cavernae</name>
    <dbReference type="NCBI Taxonomy" id="2290923"/>
    <lineage>
        <taxon>Bacteria</taxon>
        <taxon>Pseudomonadati</taxon>
        <taxon>Pseudomonadota</taxon>
        <taxon>Betaproteobacteria</taxon>
        <taxon>Neisseriales</taxon>
        <taxon>Neisseriaceae</taxon>
        <taxon>Crenobacter</taxon>
    </lineage>
</organism>
<proteinExistence type="predicted"/>
<protein>
    <submittedName>
        <fullName evidence="1">Gamma-glutamyl-gamma-aminobutyrate hydrolase family protein</fullName>
    </submittedName>
</protein>
<dbReference type="Gene3D" id="3.40.50.880">
    <property type="match status" value="1"/>
</dbReference>
<keyword evidence="1" id="KW-0378">Hydrolase</keyword>
<dbReference type="PANTHER" id="PTHR43235:SF1">
    <property type="entry name" value="GLUTAMINE AMIDOTRANSFERASE PB2B2.05-RELATED"/>
    <property type="match status" value="1"/>
</dbReference>
<reference evidence="1 2" key="1">
    <citation type="submission" date="2018-10" db="EMBL/GenBank/DDBJ databases">
        <title>Draft genome of Fastidiocella sp. strain 375T, a bacterium isolated from a karstic cave dripping water.</title>
        <authorList>
            <person name="Coelho C."/>
            <person name="Verissimo A."/>
            <person name="Tiago I."/>
        </authorList>
    </citation>
    <scope>NUCLEOTIDE SEQUENCE [LARGE SCALE GENOMIC DNA]</scope>
    <source>
        <strain evidence="1 2">CAVE-375</strain>
    </source>
</reference>
<gene>
    <name evidence="1" type="ORF">EBB06_00210</name>
</gene>
<comment type="caution">
    <text evidence="1">The sequence shown here is derived from an EMBL/GenBank/DDBJ whole genome shotgun (WGS) entry which is preliminary data.</text>
</comment>
<dbReference type="GO" id="GO:0016787">
    <property type="term" value="F:hydrolase activity"/>
    <property type="evidence" value="ECO:0007669"/>
    <property type="project" value="UniProtKB-KW"/>
</dbReference>
<dbReference type="Pfam" id="PF07722">
    <property type="entry name" value="Peptidase_C26"/>
    <property type="match status" value="1"/>
</dbReference>
<name>A0ABY0FFX4_9NEIS</name>
<evidence type="ECO:0000313" key="2">
    <source>
        <dbReference type="Proteomes" id="UP000290682"/>
    </source>
</evidence>
<dbReference type="InterPro" id="IPR044668">
    <property type="entry name" value="PuuD-like"/>
</dbReference>
<dbReference type="InterPro" id="IPR029062">
    <property type="entry name" value="Class_I_gatase-like"/>
</dbReference>
<dbReference type="SUPFAM" id="SSF52317">
    <property type="entry name" value="Class I glutamine amidotransferase-like"/>
    <property type="match status" value="1"/>
</dbReference>
<dbReference type="PROSITE" id="PS51273">
    <property type="entry name" value="GATASE_TYPE_1"/>
    <property type="match status" value="1"/>
</dbReference>
<keyword evidence="2" id="KW-1185">Reference proteome</keyword>
<dbReference type="InterPro" id="IPR011697">
    <property type="entry name" value="Peptidase_C26"/>
</dbReference>
<dbReference type="EMBL" id="REGR01000001">
    <property type="protein sequence ID" value="RXZ45286.1"/>
    <property type="molecule type" value="Genomic_DNA"/>
</dbReference>
<dbReference type="CDD" id="cd01745">
    <property type="entry name" value="GATase1_2"/>
    <property type="match status" value="1"/>
</dbReference>
<dbReference type="RefSeq" id="WP_129210416.1">
    <property type="nucleotide sequence ID" value="NZ_REGR01000001.1"/>
</dbReference>
<accession>A0ABY0FFX4</accession>
<evidence type="ECO:0000313" key="1">
    <source>
        <dbReference type="EMBL" id="RXZ45286.1"/>
    </source>
</evidence>